<dbReference type="Proteomes" id="UP000050975">
    <property type="component" value="Unassembled WGS sequence"/>
</dbReference>
<organism evidence="1 2">
    <name type="scientific">candidate division WOR_3 bacterium SM1_77</name>
    <dbReference type="NCBI Taxonomy" id="1703778"/>
    <lineage>
        <taxon>Bacteria</taxon>
        <taxon>Bacteria division WOR-3</taxon>
    </lineage>
</organism>
<name>A0A0S8K366_UNCW3</name>
<dbReference type="SUPFAM" id="SSF56784">
    <property type="entry name" value="HAD-like"/>
    <property type="match status" value="1"/>
</dbReference>
<evidence type="ECO:0000313" key="1">
    <source>
        <dbReference type="EMBL" id="KPL15843.1"/>
    </source>
</evidence>
<reference evidence="1 2" key="1">
    <citation type="journal article" date="2015" name="Microbiome">
        <title>Genomic resolution of linkages in carbon, nitrogen, and sulfur cycling among widespread estuary sediment bacteria.</title>
        <authorList>
            <person name="Baker B.J."/>
            <person name="Lazar C.S."/>
            <person name="Teske A.P."/>
            <person name="Dick G.J."/>
        </authorList>
    </citation>
    <scope>NUCLEOTIDE SEQUENCE [LARGE SCALE GENOMIC DNA]</scope>
    <source>
        <strain evidence="1">SM1_77</strain>
    </source>
</reference>
<protein>
    <recommendedName>
        <fullName evidence="3">Haloacid dehalogenase</fullName>
    </recommendedName>
</protein>
<dbReference type="InterPro" id="IPR036412">
    <property type="entry name" value="HAD-like_sf"/>
</dbReference>
<sequence>MKEMKFKALLFDFYGTIVEEADEYVAEICSRISQNLNQKVLPHDVAQYWFQIVPKMCFEAYGTNFRLQKDIAVESLQIVLQRFQCYLNTHEFNSAIYQYALSQISTMSLYILR</sequence>
<comment type="caution">
    <text evidence="1">The sequence shown here is derived from an EMBL/GenBank/DDBJ whole genome shotgun (WGS) entry which is preliminary data.</text>
</comment>
<gene>
    <name evidence="1" type="ORF">AMJ74_00565</name>
</gene>
<evidence type="ECO:0000313" key="2">
    <source>
        <dbReference type="Proteomes" id="UP000050975"/>
    </source>
</evidence>
<accession>A0A0S8K366</accession>
<dbReference type="AlphaFoldDB" id="A0A0S8K366"/>
<evidence type="ECO:0008006" key="3">
    <source>
        <dbReference type="Google" id="ProtNLM"/>
    </source>
</evidence>
<proteinExistence type="predicted"/>
<dbReference type="EMBL" id="LJVE01000004">
    <property type="protein sequence ID" value="KPL15843.1"/>
    <property type="molecule type" value="Genomic_DNA"/>
</dbReference>